<evidence type="ECO:0000313" key="2">
    <source>
        <dbReference type="EMBL" id="MFC5494188.1"/>
    </source>
</evidence>
<dbReference type="RefSeq" id="WP_345179982.1">
    <property type="nucleotide sequence ID" value="NZ_BAABFQ010000007.1"/>
</dbReference>
<proteinExistence type="predicted"/>
<accession>A0ABW0N396</accession>
<dbReference type="NCBIfam" id="NF038032">
    <property type="entry name" value="CehA_McbA_metalo"/>
    <property type="match status" value="1"/>
</dbReference>
<dbReference type="SMART" id="SM00481">
    <property type="entry name" value="POLIIIAc"/>
    <property type="match status" value="1"/>
</dbReference>
<dbReference type="PANTHER" id="PTHR42924">
    <property type="entry name" value="EXONUCLEASE"/>
    <property type="match status" value="1"/>
</dbReference>
<dbReference type="Gene3D" id="3.20.20.140">
    <property type="entry name" value="Metal-dependent hydrolases"/>
    <property type="match status" value="1"/>
</dbReference>
<dbReference type="PROSITE" id="PS51318">
    <property type="entry name" value="TAT"/>
    <property type="match status" value="1"/>
</dbReference>
<dbReference type="EMBL" id="JBHSMD010000004">
    <property type="protein sequence ID" value="MFC5494188.1"/>
    <property type="molecule type" value="Genomic_DNA"/>
</dbReference>
<dbReference type="InterPro" id="IPR052018">
    <property type="entry name" value="PHP_domain"/>
</dbReference>
<comment type="caution">
    <text evidence="2">The sequence shown here is derived from an EMBL/GenBank/DDBJ whole genome shotgun (WGS) entry which is preliminary data.</text>
</comment>
<gene>
    <name evidence="2" type="ORF">ACFPKY_13805</name>
</gene>
<dbReference type="InterPro" id="IPR003141">
    <property type="entry name" value="Pol/His_phosphatase_N"/>
</dbReference>
<evidence type="ECO:0000313" key="3">
    <source>
        <dbReference type="Proteomes" id="UP001595956"/>
    </source>
</evidence>
<dbReference type="CDD" id="cd07432">
    <property type="entry name" value="PHP_HisPPase"/>
    <property type="match status" value="1"/>
</dbReference>
<feature type="domain" description="Polymerase/histidinol phosphatase N-terminal" evidence="1">
    <location>
        <begin position="185"/>
        <end position="249"/>
    </location>
</feature>
<dbReference type="SUPFAM" id="SSF89550">
    <property type="entry name" value="PHP domain-like"/>
    <property type="match status" value="1"/>
</dbReference>
<reference evidence="3" key="1">
    <citation type="journal article" date="2019" name="Int. J. Syst. Evol. Microbiol.">
        <title>The Global Catalogue of Microorganisms (GCM) 10K type strain sequencing project: providing services to taxonomists for standard genome sequencing and annotation.</title>
        <authorList>
            <consortium name="The Broad Institute Genomics Platform"/>
            <consortium name="The Broad Institute Genome Sequencing Center for Infectious Disease"/>
            <person name="Wu L."/>
            <person name="Ma J."/>
        </authorList>
    </citation>
    <scope>NUCLEOTIDE SEQUENCE [LARGE SCALE GENOMIC DNA]</scope>
    <source>
        <strain evidence="3">KACC 13778</strain>
    </source>
</reference>
<dbReference type="InterPro" id="IPR006311">
    <property type="entry name" value="TAT_signal"/>
</dbReference>
<name>A0ABW0N396_9ACTN</name>
<sequence>MSNRHLDRRALLLAGAGIATTAALTTFEPAAAGSSTRKVLRGHFGPTNSQDWHYLPFQVPKGVRQIEVSYSYPPTVPGPGYSQNVIDIGIFDPPGNGLGNAQGFRGWSGGARTSFKLSKTSATPGYVPGPITPGRWRIALGPYQVISRVDYEVTITLHFGKSGTAFVPTPAPVEVTGTGQGWYRGDLHVHTVHSDGSQTQVDVLGYAKAAGLDFIGTSEHNTSSATQTWGRYVPDDFLVIPGEEVTTRAGHWLATGIPAGTWIDWRYTDDENLARFTQQVRKAGGIAIAAHPNVPVPSIRWDFEPTFAAMDAIEVWNGPWSGTNAATNQAALRRWHELLTAGTFKPAVGNSDTHRESNAIGRAQTVVRAEGLSAAAIIAGYRGGHSWIAESSAVDLHFTATLEDVSGQCGDRVPSDPGQQVAVHLDVSGVPDCTATLLGPGLTSFGTATAVDGTITLDAMVPGGTPFVRAEVRRGTSSISPMVALTNPIFLTAVSAEG</sequence>
<dbReference type="PANTHER" id="PTHR42924:SF3">
    <property type="entry name" value="POLYMERASE_HISTIDINOL PHOSPHATASE N-TERMINAL DOMAIN-CONTAINING PROTEIN"/>
    <property type="match status" value="1"/>
</dbReference>
<evidence type="ECO:0000259" key="1">
    <source>
        <dbReference type="SMART" id="SM00481"/>
    </source>
</evidence>
<keyword evidence="3" id="KW-1185">Reference proteome</keyword>
<organism evidence="2 3">
    <name type="scientific">Nocardioides caricicola</name>
    <dbReference type="NCBI Taxonomy" id="634770"/>
    <lineage>
        <taxon>Bacteria</taxon>
        <taxon>Bacillati</taxon>
        <taxon>Actinomycetota</taxon>
        <taxon>Actinomycetes</taxon>
        <taxon>Propionibacteriales</taxon>
        <taxon>Nocardioidaceae</taxon>
        <taxon>Nocardioides</taxon>
    </lineage>
</organism>
<protein>
    <submittedName>
        <fullName evidence="2">CehA/McbA family metallohydrolase</fullName>
    </submittedName>
</protein>
<dbReference type="Proteomes" id="UP001595956">
    <property type="component" value="Unassembled WGS sequence"/>
</dbReference>
<dbReference type="InterPro" id="IPR016195">
    <property type="entry name" value="Pol/histidinol_Pase-like"/>
</dbReference>